<name>A0A3P6SRL7_CYLGO</name>
<evidence type="ECO:0000313" key="3">
    <source>
        <dbReference type="Proteomes" id="UP000271889"/>
    </source>
</evidence>
<dbReference type="EMBL" id="UYRV01010860">
    <property type="protein sequence ID" value="VDK57734.1"/>
    <property type="molecule type" value="Genomic_DNA"/>
</dbReference>
<evidence type="ECO:0000259" key="1">
    <source>
        <dbReference type="Pfam" id="PF00188"/>
    </source>
</evidence>
<keyword evidence="3" id="KW-1185">Reference proteome</keyword>
<dbReference type="CDD" id="cd05380">
    <property type="entry name" value="CAP_euk"/>
    <property type="match status" value="1"/>
</dbReference>
<sequence length="76" mass="8468">MTDAARLLFLNAHNEARLSVAKGLEPNKCGFLGPAKNMYKLEWDCDLEKQAQNAIALCPSTMGIFTSYSQNIIKYV</sequence>
<dbReference type="InterPro" id="IPR035940">
    <property type="entry name" value="CAP_sf"/>
</dbReference>
<evidence type="ECO:0000313" key="2">
    <source>
        <dbReference type="EMBL" id="VDK57734.1"/>
    </source>
</evidence>
<dbReference type="Gene3D" id="3.40.33.10">
    <property type="entry name" value="CAP"/>
    <property type="match status" value="1"/>
</dbReference>
<dbReference type="OrthoDB" id="5852827at2759"/>
<proteinExistence type="predicted"/>
<accession>A0A3P6SRL7</accession>
<dbReference type="Pfam" id="PF00188">
    <property type="entry name" value="CAP"/>
    <property type="match status" value="1"/>
</dbReference>
<feature type="domain" description="SCP" evidence="1">
    <location>
        <begin position="10"/>
        <end position="72"/>
    </location>
</feature>
<dbReference type="AlphaFoldDB" id="A0A3P6SRL7"/>
<organism evidence="2 3">
    <name type="scientific">Cylicostephanus goldi</name>
    <name type="common">Nematode worm</name>
    <dbReference type="NCBI Taxonomy" id="71465"/>
    <lineage>
        <taxon>Eukaryota</taxon>
        <taxon>Metazoa</taxon>
        <taxon>Ecdysozoa</taxon>
        <taxon>Nematoda</taxon>
        <taxon>Chromadorea</taxon>
        <taxon>Rhabditida</taxon>
        <taxon>Rhabditina</taxon>
        <taxon>Rhabditomorpha</taxon>
        <taxon>Strongyloidea</taxon>
        <taxon>Strongylidae</taxon>
        <taxon>Cylicostephanus</taxon>
    </lineage>
</organism>
<dbReference type="InterPro" id="IPR014044">
    <property type="entry name" value="CAP_dom"/>
</dbReference>
<gene>
    <name evidence="2" type="ORF">CGOC_LOCUS4092</name>
</gene>
<dbReference type="Proteomes" id="UP000271889">
    <property type="component" value="Unassembled WGS sequence"/>
</dbReference>
<reference evidence="2 3" key="1">
    <citation type="submission" date="2018-11" db="EMBL/GenBank/DDBJ databases">
        <authorList>
            <consortium name="Pathogen Informatics"/>
        </authorList>
    </citation>
    <scope>NUCLEOTIDE SEQUENCE [LARGE SCALE GENOMIC DNA]</scope>
</reference>
<dbReference type="SUPFAM" id="SSF55797">
    <property type="entry name" value="PR-1-like"/>
    <property type="match status" value="1"/>
</dbReference>
<protein>
    <recommendedName>
        <fullName evidence="1">SCP domain-containing protein</fullName>
    </recommendedName>
</protein>